<dbReference type="Gene3D" id="4.10.320.10">
    <property type="entry name" value="E3-binding domain"/>
    <property type="match status" value="1"/>
</dbReference>
<evidence type="ECO:0000256" key="8">
    <source>
        <dbReference type="ARBA" id="ARBA00022823"/>
    </source>
</evidence>
<dbReference type="PROSITE" id="PS50968">
    <property type="entry name" value="BIOTINYL_LIPOYL"/>
    <property type="match status" value="1"/>
</dbReference>
<dbReference type="RefSeq" id="WP_310006538.1">
    <property type="nucleotide sequence ID" value="NZ_JAVDTX010000004.1"/>
</dbReference>
<evidence type="ECO:0000259" key="14">
    <source>
        <dbReference type="PROSITE" id="PS51826"/>
    </source>
</evidence>
<evidence type="ECO:0000256" key="12">
    <source>
        <dbReference type="SAM" id="MobiDB-lite"/>
    </source>
</evidence>
<dbReference type="Pfam" id="PF02817">
    <property type="entry name" value="E3_binding"/>
    <property type="match status" value="1"/>
</dbReference>
<dbReference type="Pfam" id="PF00198">
    <property type="entry name" value="2-oxoacid_dh"/>
    <property type="match status" value="1"/>
</dbReference>
<dbReference type="InterPro" id="IPR000089">
    <property type="entry name" value="Biotin_lipoyl"/>
</dbReference>
<organism evidence="15 16">
    <name type="scientific">Flavobacterium granuli</name>
    <dbReference type="NCBI Taxonomy" id="280093"/>
    <lineage>
        <taxon>Bacteria</taxon>
        <taxon>Pseudomonadati</taxon>
        <taxon>Bacteroidota</taxon>
        <taxon>Flavobacteriia</taxon>
        <taxon>Flavobacteriales</taxon>
        <taxon>Flavobacteriaceae</taxon>
        <taxon>Flavobacterium</taxon>
    </lineage>
</organism>
<dbReference type="CDD" id="cd06849">
    <property type="entry name" value="lipoyl_domain"/>
    <property type="match status" value="1"/>
</dbReference>
<evidence type="ECO:0000256" key="5">
    <source>
        <dbReference type="ARBA" id="ARBA00019511"/>
    </source>
</evidence>
<dbReference type="EC" id="2.3.1.61" evidence="4 11"/>
<dbReference type="InterPro" id="IPR023213">
    <property type="entry name" value="CAT-like_dom_sf"/>
</dbReference>
<reference evidence="15 16" key="1">
    <citation type="submission" date="2023-07" db="EMBL/GenBank/DDBJ databases">
        <title>Sorghum-associated microbial communities from plants grown in Nebraska, USA.</title>
        <authorList>
            <person name="Schachtman D."/>
        </authorList>
    </citation>
    <scope>NUCLEOTIDE SEQUENCE [LARGE SCALE GENOMIC DNA]</scope>
    <source>
        <strain evidence="15 16">BE124</strain>
    </source>
</reference>
<evidence type="ECO:0000256" key="11">
    <source>
        <dbReference type="RuleBase" id="RU361138"/>
    </source>
</evidence>
<dbReference type="SUPFAM" id="SSF47005">
    <property type="entry name" value="Peripheral subunit-binding domain of 2-oxo acid dehydrogenase complex"/>
    <property type="match status" value="1"/>
</dbReference>
<evidence type="ECO:0000256" key="4">
    <source>
        <dbReference type="ARBA" id="ARBA00012945"/>
    </source>
</evidence>
<evidence type="ECO:0000256" key="9">
    <source>
        <dbReference type="ARBA" id="ARBA00023315"/>
    </source>
</evidence>
<comment type="function">
    <text evidence="1 11">E2 component of the 2-oxoglutarate dehydrogenase (OGDH) complex which catalyzes the second step in the conversion of 2-oxoglutarate to succinyl-CoA and CO(2).</text>
</comment>
<dbReference type="InterPro" id="IPR004167">
    <property type="entry name" value="PSBD"/>
</dbReference>
<dbReference type="SUPFAM" id="SSF51230">
    <property type="entry name" value="Single hybrid motif"/>
    <property type="match status" value="1"/>
</dbReference>
<evidence type="ECO:0000259" key="13">
    <source>
        <dbReference type="PROSITE" id="PS50968"/>
    </source>
</evidence>
<proteinExistence type="inferred from homology"/>
<comment type="catalytic activity">
    <reaction evidence="10 11">
        <text>N(6)-[(R)-dihydrolipoyl]-L-lysyl-[protein] + succinyl-CoA = N(6)-[(R)-S(8)-succinyldihydrolipoyl]-L-lysyl-[protein] + CoA</text>
        <dbReference type="Rhea" id="RHEA:15213"/>
        <dbReference type="Rhea" id="RHEA-COMP:10475"/>
        <dbReference type="Rhea" id="RHEA-COMP:20092"/>
        <dbReference type="ChEBI" id="CHEBI:57287"/>
        <dbReference type="ChEBI" id="CHEBI:57292"/>
        <dbReference type="ChEBI" id="CHEBI:83100"/>
        <dbReference type="ChEBI" id="CHEBI:83120"/>
        <dbReference type="EC" id="2.3.1.61"/>
    </reaction>
</comment>
<evidence type="ECO:0000256" key="1">
    <source>
        <dbReference type="ARBA" id="ARBA00004052"/>
    </source>
</evidence>
<dbReference type="Gene3D" id="3.30.559.10">
    <property type="entry name" value="Chloramphenicol acetyltransferase-like domain"/>
    <property type="match status" value="1"/>
</dbReference>
<evidence type="ECO:0000313" key="15">
    <source>
        <dbReference type="EMBL" id="MDR6845335.1"/>
    </source>
</evidence>
<dbReference type="Gene3D" id="2.40.50.100">
    <property type="match status" value="1"/>
</dbReference>
<dbReference type="InterPro" id="IPR001078">
    <property type="entry name" value="2-oxoacid_DH_actylTfrase"/>
</dbReference>
<dbReference type="InterPro" id="IPR006255">
    <property type="entry name" value="SucB"/>
</dbReference>
<dbReference type="InterPro" id="IPR036625">
    <property type="entry name" value="E3-bd_dom_sf"/>
</dbReference>
<dbReference type="PANTHER" id="PTHR43416">
    <property type="entry name" value="DIHYDROLIPOYLLYSINE-RESIDUE SUCCINYLTRANSFERASE COMPONENT OF 2-OXOGLUTARATE DEHYDROGENASE COMPLEX, MITOCHONDRIAL-RELATED"/>
    <property type="match status" value="1"/>
</dbReference>
<comment type="pathway">
    <text evidence="2 11">Amino-acid degradation; L-lysine degradation via saccharopine pathway; glutaryl-CoA from L-lysine: step 6/6.</text>
</comment>
<comment type="similarity">
    <text evidence="3 11">Belongs to the 2-oxoacid dehydrogenase family.</text>
</comment>
<dbReference type="NCBIfam" id="TIGR01347">
    <property type="entry name" value="sucB"/>
    <property type="match status" value="1"/>
</dbReference>
<dbReference type="PROSITE" id="PS51826">
    <property type="entry name" value="PSBD"/>
    <property type="match status" value="1"/>
</dbReference>
<dbReference type="GO" id="GO:0004149">
    <property type="term" value="F:dihydrolipoyllysine-residue succinyltransferase activity"/>
    <property type="evidence" value="ECO:0007669"/>
    <property type="project" value="UniProtKB-EC"/>
</dbReference>
<keyword evidence="16" id="KW-1185">Reference proteome</keyword>
<evidence type="ECO:0000256" key="2">
    <source>
        <dbReference type="ARBA" id="ARBA00005145"/>
    </source>
</evidence>
<feature type="compositionally biased region" description="Low complexity" evidence="12">
    <location>
        <begin position="82"/>
        <end position="95"/>
    </location>
</feature>
<evidence type="ECO:0000256" key="10">
    <source>
        <dbReference type="ARBA" id="ARBA00052761"/>
    </source>
</evidence>
<comment type="cofactor">
    <cofactor evidence="11">
        <name>(R)-lipoate</name>
        <dbReference type="ChEBI" id="CHEBI:83088"/>
    </cofactor>
    <text evidence="11">Binds 1 lipoyl cofactor covalently.</text>
</comment>
<comment type="caution">
    <text evidence="15">The sequence shown here is derived from an EMBL/GenBank/DDBJ whole genome shotgun (WGS) entry which is preliminary data.</text>
</comment>
<dbReference type="EMBL" id="JAVDTX010000004">
    <property type="protein sequence ID" value="MDR6845335.1"/>
    <property type="molecule type" value="Genomic_DNA"/>
</dbReference>
<feature type="domain" description="Lipoyl-binding" evidence="13">
    <location>
        <begin position="2"/>
        <end position="76"/>
    </location>
</feature>
<keyword evidence="8 11" id="KW-0450">Lipoyl</keyword>
<evidence type="ECO:0000256" key="7">
    <source>
        <dbReference type="ARBA" id="ARBA00022679"/>
    </source>
</evidence>
<dbReference type="PANTHER" id="PTHR43416:SF5">
    <property type="entry name" value="DIHYDROLIPOYLLYSINE-RESIDUE SUCCINYLTRANSFERASE COMPONENT OF 2-OXOGLUTARATE DEHYDROGENASE COMPLEX, MITOCHONDRIAL"/>
    <property type="match status" value="1"/>
</dbReference>
<gene>
    <name evidence="15" type="ORF">J2W95_002042</name>
</gene>
<keyword evidence="9 11" id="KW-0012">Acyltransferase</keyword>
<keyword evidence="7 11" id="KW-0808">Transferase</keyword>
<dbReference type="Proteomes" id="UP001261871">
    <property type="component" value="Unassembled WGS sequence"/>
</dbReference>
<evidence type="ECO:0000256" key="6">
    <source>
        <dbReference type="ARBA" id="ARBA00022532"/>
    </source>
</evidence>
<name>A0ABU1S2U5_9FLAO</name>
<feature type="region of interest" description="Disordered" evidence="12">
    <location>
        <begin position="82"/>
        <end position="102"/>
    </location>
</feature>
<sequence length="409" mass="43044">MILEMKVPSPGESIKEVEIATWLVKDGDYVEKDQAIAEVDSDKATLELPAELSGIITLKAEEGDTVAVGAVVCLIDTDGAKPSGSAPAAAEAPKAAPAPAPVAPTPVAAAPAPVASYAAGTPSPAAKKILDEKNIAPSSVTGTGKAGRITKDDAVNAVPSMGTPTGGSRGTERTKLSMLRRKVAERLVAAKNETAMLTTFNEVNMTPINLIRNEYKDAFKAKHGGLGLGYMSFFTKAVTRALELYPDVNSMMDGDHKIAFDFADISIAVSGPKGLMVPVVRNAENLTFRGVEAEIKRLALRARDGQITVDDMTGGTFTITNGGVFGSMLSTPIINPPQSGILGMHNIIERPIAVNGKVEIHPMMYVALSYDHRIIDGRESVGFLVAVKEALENPLELLMGGNAKKALEL</sequence>
<protein>
    <recommendedName>
        <fullName evidence="5 11">Dihydrolipoyllysine-residue succinyltransferase component of 2-oxoglutarate dehydrogenase complex</fullName>
        <ecNumber evidence="4 11">2.3.1.61</ecNumber>
    </recommendedName>
    <alternativeName>
        <fullName evidence="11">2-oxoglutarate dehydrogenase complex component E2</fullName>
    </alternativeName>
</protein>
<keyword evidence="6 11" id="KW-0816">Tricarboxylic acid cycle</keyword>
<feature type="domain" description="Peripheral subunit-binding (PSBD)" evidence="14">
    <location>
        <begin position="121"/>
        <end position="158"/>
    </location>
</feature>
<evidence type="ECO:0000256" key="3">
    <source>
        <dbReference type="ARBA" id="ARBA00007317"/>
    </source>
</evidence>
<dbReference type="Pfam" id="PF00364">
    <property type="entry name" value="Biotin_lipoyl"/>
    <property type="match status" value="1"/>
</dbReference>
<accession>A0ABU1S2U5</accession>
<evidence type="ECO:0000313" key="16">
    <source>
        <dbReference type="Proteomes" id="UP001261871"/>
    </source>
</evidence>
<dbReference type="InterPro" id="IPR050537">
    <property type="entry name" value="2-oxoacid_dehydrogenase"/>
</dbReference>
<dbReference type="NCBIfam" id="NF004309">
    <property type="entry name" value="PRK05704.1"/>
    <property type="match status" value="1"/>
</dbReference>
<dbReference type="InterPro" id="IPR011053">
    <property type="entry name" value="Single_hybrid_motif"/>
</dbReference>
<dbReference type="SUPFAM" id="SSF52777">
    <property type="entry name" value="CoA-dependent acyltransferases"/>
    <property type="match status" value="1"/>
</dbReference>